<feature type="region of interest" description="Disordered" evidence="1">
    <location>
        <begin position="44"/>
        <end position="137"/>
    </location>
</feature>
<reference evidence="3" key="1">
    <citation type="submission" date="2016-11" db="EMBL/GenBank/DDBJ databases">
        <authorList>
            <person name="Varghese N."/>
            <person name="Submissions S."/>
        </authorList>
    </citation>
    <scope>NUCLEOTIDE SEQUENCE [LARGE SCALE GENOMIC DNA]</scope>
    <source>
        <strain evidence="3">DSM 6637</strain>
    </source>
</reference>
<keyword evidence="3" id="KW-1185">Reference proteome</keyword>
<evidence type="ECO:0000256" key="1">
    <source>
        <dbReference type="SAM" id="MobiDB-lite"/>
    </source>
</evidence>
<dbReference type="EMBL" id="FRCK01000014">
    <property type="protein sequence ID" value="SHM57575.1"/>
    <property type="molecule type" value="Genomic_DNA"/>
</dbReference>
<accession>A0A1M7JXB7</accession>
<feature type="compositionally biased region" description="Basic and acidic residues" evidence="1">
    <location>
        <begin position="99"/>
        <end position="113"/>
    </location>
</feature>
<gene>
    <name evidence="2" type="ORF">SAMN05444389_11446</name>
</gene>
<dbReference type="OrthoDB" id="9840617at2"/>
<evidence type="ECO:0000313" key="2">
    <source>
        <dbReference type="EMBL" id="SHM57575.1"/>
    </source>
</evidence>
<dbReference type="AlphaFoldDB" id="A0A1M7JXB7"/>
<organism evidence="2 3">
    <name type="scientific">Paracoccus solventivorans</name>
    <dbReference type="NCBI Taxonomy" id="53463"/>
    <lineage>
        <taxon>Bacteria</taxon>
        <taxon>Pseudomonadati</taxon>
        <taxon>Pseudomonadota</taxon>
        <taxon>Alphaproteobacteria</taxon>
        <taxon>Rhodobacterales</taxon>
        <taxon>Paracoccaceae</taxon>
        <taxon>Paracoccus</taxon>
    </lineage>
</organism>
<sequence length="263" mass="28305">MALPRKKPAKIFKRDHAFAQTIGKPTAGKPNPFALAAEGLKETLEASLSAETPSPPLREPAPEARQLDDVPELPATTVPASEVPDPQPAEVAPVPEPPATHRAEAEKVEDEVATKTATEGHTGDAAPPAARALPETGRAGDTAAPVELAITMWIPSDLVERAEKWGAAMRLPAGTILRQAFAKLKPELVIELRSITTGDVHLDRAERVGHRLQSRLRFSPAEFADMKARLDPADFGILPSMLNHYARNRFSSFLDELMAGAGY</sequence>
<feature type="compositionally biased region" description="Low complexity" evidence="1">
    <location>
        <begin position="82"/>
        <end position="93"/>
    </location>
</feature>
<dbReference type="Proteomes" id="UP000184444">
    <property type="component" value="Unassembled WGS sequence"/>
</dbReference>
<evidence type="ECO:0000313" key="3">
    <source>
        <dbReference type="Proteomes" id="UP000184444"/>
    </source>
</evidence>
<name>A0A1M7JXB7_9RHOB</name>
<protein>
    <submittedName>
        <fullName evidence="2">Uncharacterized protein</fullName>
    </submittedName>
</protein>
<dbReference type="RefSeq" id="WP_073068634.1">
    <property type="nucleotide sequence ID" value="NZ_FRCK01000014.1"/>
</dbReference>
<proteinExistence type="predicted"/>